<dbReference type="Gene3D" id="1.20.58.400">
    <property type="entry name" value="t-snare proteins"/>
    <property type="match status" value="1"/>
</dbReference>
<dbReference type="GO" id="GO:0005789">
    <property type="term" value="C:endoplasmic reticulum membrane"/>
    <property type="evidence" value="ECO:0007669"/>
    <property type="project" value="TreeGrafter"/>
</dbReference>
<dbReference type="GO" id="GO:0031201">
    <property type="term" value="C:SNARE complex"/>
    <property type="evidence" value="ECO:0007669"/>
    <property type="project" value="TreeGrafter"/>
</dbReference>
<feature type="transmembrane region" description="Helical" evidence="11">
    <location>
        <begin position="201"/>
        <end position="222"/>
    </location>
</feature>
<evidence type="ECO:0000313" key="13">
    <source>
        <dbReference type="EMBL" id="CAL1541625.1"/>
    </source>
</evidence>
<dbReference type="PANTHER" id="PTHR21230">
    <property type="entry name" value="VESICLE TRANSPORT V-SNARE PROTEIN VTI1-RELATED"/>
    <property type="match status" value="1"/>
</dbReference>
<evidence type="ECO:0000256" key="7">
    <source>
        <dbReference type="ARBA" id="ARBA00023054"/>
    </source>
</evidence>
<dbReference type="InterPro" id="IPR000727">
    <property type="entry name" value="T_SNARE_dom"/>
</dbReference>
<comment type="subcellular location">
    <subcellularLocation>
        <location evidence="1">Membrane</location>
        <topology evidence="1">Single-pass type IV membrane protein</topology>
    </subcellularLocation>
</comment>
<sequence>MITTINKMSSEKFESLEEDLNTILDELKTQVQNLSHSSGEERKSLLRRVERKLEDANIIVQELESEAKLAPMNYRTQLLGRLRHYRNDLDQFARNLKRGNGAGSSGMDNSGFDREERLESSNRAKLFQGHQSLQRASDSIARSHQIAAETDQIGVEIIDELGSQRETLLRTKGRLGDTNASLSESRQILKGMARRMMTNKLILAIIILLELACLAGVIYWKFFS</sequence>
<name>A0AAV2I9W3_LYMST</name>
<dbReference type="GO" id="GO:0006896">
    <property type="term" value="P:Golgi to vacuole transport"/>
    <property type="evidence" value="ECO:0007669"/>
    <property type="project" value="TreeGrafter"/>
</dbReference>
<dbReference type="GO" id="GO:0016236">
    <property type="term" value="P:macroautophagy"/>
    <property type="evidence" value="ECO:0007669"/>
    <property type="project" value="TreeGrafter"/>
</dbReference>
<dbReference type="Gene3D" id="1.20.5.110">
    <property type="match status" value="1"/>
</dbReference>
<evidence type="ECO:0000256" key="6">
    <source>
        <dbReference type="ARBA" id="ARBA00022989"/>
    </source>
</evidence>
<evidence type="ECO:0000256" key="5">
    <source>
        <dbReference type="ARBA" id="ARBA00022927"/>
    </source>
</evidence>
<evidence type="ECO:0000256" key="10">
    <source>
        <dbReference type="SAM" id="MobiDB-lite"/>
    </source>
</evidence>
<keyword evidence="14" id="KW-1185">Reference proteome</keyword>
<feature type="coiled-coil region" evidence="9">
    <location>
        <begin position="13"/>
        <end position="66"/>
    </location>
</feature>
<organism evidence="13 14">
    <name type="scientific">Lymnaea stagnalis</name>
    <name type="common">Great pond snail</name>
    <name type="synonym">Helix stagnalis</name>
    <dbReference type="NCBI Taxonomy" id="6523"/>
    <lineage>
        <taxon>Eukaryota</taxon>
        <taxon>Metazoa</taxon>
        <taxon>Spiralia</taxon>
        <taxon>Lophotrochozoa</taxon>
        <taxon>Mollusca</taxon>
        <taxon>Gastropoda</taxon>
        <taxon>Heterobranchia</taxon>
        <taxon>Euthyneura</taxon>
        <taxon>Panpulmonata</taxon>
        <taxon>Hygrophila</taxon>
        <taxon>Lymnaeoidea</taxon>
        <taxon>Lymnaeidae</taxon>
        <taxon>Lymnaea</taxon>
    </lineage>
</organism>
<evidence type="ECO:0000256" key="9">
    <source>
        <dbReference type="SAM" id="Coils"/>
    </source>
</evidence>
<dbReference type="GO" id="GO:0006891">
    <property type="term" value="P:intra-Golgi vesicle-mediated transport"/>
    <property type="evidence" value="ECO:0007669"/>
    <property type="project" value="TreeGrafter"/>
</dbReference>
<dbReference type="GO" id="GO:0005484">
    <property type="term" value="F:SNAP receptor activity"/>
    <property type="evidence" value="ECO:0007669"/>
    <property type="project" value="TreeGrafter"/>
</dbReference>
<dbReference type="Proteomes" id="UP001497497">
    <property type="component" value="Unassembled WGS sequence"/>
</dbReference>
<keyword evidence="5" id="KW-0653">Protein transport</keyword>
<evidence type="ECO:0000256" key="8">
    <source>
        <dbReference type="ARBA" id="ARBA00023136"/>
    </source>
</evidence>
<dbReference type="FunFam" id="1.20.5.110:FF:000002">
    <property type="entry name" value="Vesicle transport through interaction with t-SNAREsB"/>
    <property type="match status" value="1"/>
</dbReference>
<dbReference type="GO" id="GO:1903076">
    <property type="term" value="P:regulation of protein localization to plasma membrane"/>
    <property type="evidence" value="ECO:0007669"/>
    <property type="project" value="TreeGrafter"/>
</dbReference>
<dbReference type="Pfam" id="PF05008">
    <property type="entry name" value="V-SNARE"/>
    <property type="match status" value="1"/>
</dbReference>
<dbReference type="InterPro" id="IPR010989">
    <property type="entry name" value="SNARE"/>
</dbReference>
<dbReference type="GO" id="GO:0048280">
    <property type="term" value="P:vesicle fusion with Golgi apparatus"/>
    <property type="evidence" value="ECO:0007669"/>
    <property type="project" value="TreeGrafter"/>
</dbReference>
<feature type="domain" description="T-SNARE coiled-coil homology" evidence="12">
    <location>
        <begin position="125"/>
        <end position="192"/>
    </location>
</feature>
<evidence type="ECO:0000256" key="4">
    <source>
        <dbReference type="ARBA" id="ARBA00022692"/>
    </source>
</evidence>
<dbReference type="EMBL" id="CAXITT010000444">
    <property type="protein sequence ID" value="CAL1541625.1"/>
    <property type="molecule type" value="Genomic_DNA"/>
</dbReference>
<protein>
    <recommendedName>
        <fullName evidence="12">t-SNARE coiled-coil homology domain-containing protein</fullName>
    </recommendedName>
</protein>
<evidence type="ECO:0000259" key="12">
    <source>
        <dbReference type="SMART" id="SM00397"/>
    </source>
</evidence>
<dbReference type="PANTHER" id="PTHR21230:SF89">
    <property type="entry name" value="VESICLE TRANSPORT THROUGH INTERACTION WITH T-SNARES HOMOLOG 1B"/>
    <property type="match status" value="1"/>
</dbReference>
<dbReference type="InterPro" id="IPR038407">
    <property type="entry name" value="v-SNARE_N_sf"/>
</dbReference>
<dbReference type="GO" id="GO:0012507">
    <property type="term" value="C:ER to Golgi transport vesicle membrane"/>
    <property type="evidence" value="ECO:0007669"/>
    <property type="project" value="TreeGrafter"/>
</dbReference>
<dbReference type="GO" id="GO:0031902">
    <property type="term" value="C:late endosome membrane"/>
    <property type="evidence" value="ECO:0007669"/>
    <property type="project" value="TreeGrafter"/>
</dbReference>
<accession>A0AAV2I9W3</accession>
<reference evidence="13 14" key="1">
    <citation type="submission" date="2024-04" db="EMBL/GenBank/DDBJ databases">
        <authorList>
            <consortium name="Genoscope - CEA"/>
            <person name="William W."/>
        </authorList>
    </citation>
    <scope>NUCLEOTIDE SEQUENCE [LARGE SCALE GENOMIC DNA]</scope>
</reference>
<evidence type="ECO:0000256" key="11">
    <source>
        <dbReference type="SAM" id="Phobius"/>
    </source>
</evidence>
<evidence type="ECO:0000256" key="3">
    <source>
        <dbReference type="ARBA" id="ARBA00022448"/>
    </source>
</evidence>
<comment type="caution">
    <text evidence="13">The sequence shown here is derived from an EMBL/GenBank/DDBJ whole genome shotgun (WGS) entry which is preliminary data.</text>
</comment>
<evidence type="ECO:0000313" key="14">
    <source>
        <dbReference type="Proteomes" id="UP001497497"/>
    </source>
</evidence>
<proteinExistence type="inferred from homology"/>
<keyword evidence="4 11" id="KW-0812">Transmembrane</keyword>
<evidence type="ECO:0000256" key="2">
    <source>
        <dbReference type="ARBA" id="ARBA00006108"/>
    </source>
</evidence>
<comment type="similarity">
    <text evidence="2">Belongs to the VTI1 family.</text>
</comment>
<dbReference type="GO" id="GO:0000149">
    <property type="term" value="F:SNARE binding"/>
    <property type="evidence" value="ECO:0007669"/>
    <property type="project" value="TreeGrafter"/>
</dbReference>
<gene>
    <name evidence="13" type="ORF">GSLYS_00015231001</name>
</gene>
<dbReference type="GO" id="GO:0042147">
    <property type="term" value="P:retrograde transport, endosome to Golgi"/>
    <property type="evidence" value="ECO:0007669"/>
    <property type="project" value="TreeGrafter"/>
</dbReference>
<keyword evidence="3" id="KW-0813">Transport</keyword>
<evidence type="ECO:0000256" key="1">
    <source>
        <dbReference type="ARBA" id="ARBA00004211"/>
    </source>
</evidence>
<dbReference type="SUPFAM" id="SSF58038">
    <property type="entry name" value="SNARE fusion complex"/>
    <property type="match status" value="1"/>
</dbReference>
<dbReference type="AlphaFoldDB" id="A0AAV2I9W3"/>
<keyword evidence="8 11" id="KW-0472">Membrane</keyword>
<dbReference type="InterPro" id="IPR007705">
    <property type="entry name" value="Vesicle_trsprt_v-SNARE_N"/>
</dbReference>
<dbReference type="GO" id="GO:0005829">
    <property type="term" value="C:cytosol"/>
    <property type="evidence" value="ECO:0007669"/>
    <property type="project" value="GOC"/>
</dbReference>
<dbReference type="Pfam" id="PF12352">
    <property type="entry name" value="V-SNARE_C"/>
    <property type="match status" value="1"/>
</dbReference>
<dbReference type="SUPFAM" id="SSF47661">
    <property type="entry name" value="t-snare proteins"/>
    <property type="match status" value="1"/>
</dbReference>
<keyword evidence="6 11" id="KW-1133">Transmembrane helix</keyword>
<feature type="region of interest" description="Disordered" evidence="10">
    <location>
        <begin position="96"/>
        <end position="119"/>
    </location>
</feature>
<dbReference type="CDD" id="cd15890">
    <property type="entry name" value="SNARE_Vti1b"/>
    <property type="match status" value="1"/>
</dbReference>
<dbReference type="SMART" id="SM00397">
    <property type="entry name" value="t_SNARE"/>
    <property type="match status" value="1"/>
</dbReference>
<dbReference type="GO" id="GO:0005794">
    <property type="term" value="C:Golgi apparatus"/>
    <property type="evidence" value="ECO:0007669"/>
    <property type="project" value="TreeGrafter"/>
</dbReference>
<dbReference type="GO" id="GO:0006886">
    <property type="term" value="P:intracellular protein transport"/>
    <property type="evidence" value="ECO:0007669"/>
    <property type="project" value="InterPro"/>
</dbReference>
<keyword evidence="7 9" id="KW-0175">Coiled coil</keyword>